<feature type="chain" id="PRO_5006456511" description="LRRCT domain-containing protein" evidence="5">
    <location>
        <begin position="26"/>
        <end position="490"/>
    </location>
</feature>
<dbReference type="HOGENOM" id="CLU_035455_0_0_1"/>
<dbReference type="PROSITE" id="PS51450">
    <property type="entry name" value="LRR"/>
    <property type="match status" value="1"/>
</dbReference>
<keyword evidence="4" id="KW-1133">Transmembrane helix</keyword>
<keyword evidence="2 5" id="KW-0732">Signal</keyword>
<dbReference type="OrthoDB" id="72369at2759"/>
<dbReference type="InterPro" id="IPR003591">
    <property type="entry name" value="Leu-rich_rpt_typical-subtyp"/>
</dbReference>
<protein>
    <recommendedName>
        <fullName evidence="8">LRRCT domain-containing protein</fullName>
    </recommendedName>
</protein>
<evidence type="ECO:0000313" key="7">
    <source>
        <dbReference type="Proteomes" id="UP000009192"/>
    </source>
</evidence>
<evidence type="ECO:0000256" key="5">
    <source>
        <dbReference type="SAM" id="SignalP"/>
    </source>
</evidence>
<dbReference type="Gene3D" id="3.80.10.10">
    <property type="entry name" value="Ribonuclease Inhibitor"/>
    <property type="match status" value="2"/>
</dbReference>
<reference evidence="6 7" key="1">
    <citation type="journal article" date="2007" name="Nature">
        <title>Evolution of genes and genomes on the Drosophila phylogeny.</title>
        <authorList>
            <consortium name="Drosophila 12 Genomes Consortium"/>
            <person name="Clark A.G."/>
            <person name="Eisen M.B."/>
            <person name="Smith D.R."/>
            <person name="Bergman C.M."/>
            <person name="Oliver B."/>
            <person name="Markow T.A."/>
            <person name="Kaufman T.C."/>
            <person name="Kellis M."/>
            <person name="Gelbart W."/>
            <person name="Iyer V.N."/>
            <person name="Pollard D.A."/>
            <person name="Sackton T.B."/>
            <person name="Larracuente A.M."/>
            <person name="Singh N.D."/>
            <person name="Abad J.P."/>
            <person name="Abt D.N."/>
            <person name="Adryan B."/>
            <person name="Aguade M."/>
            <person name="Akashi H."/>
            <person name="Anderson W.W."/>
            <person name="Aquadro C.F."/>
            <person name="Ardell D.H."/>
            <person name="Arguello R."/>
            <person name="Artieri C.G."/>
            <person name="Barbash D.A."/>
            <person name="Barker D."/>
            <person name="Barsanti P."/>
            <person name="Batterham P."/>
            <person name="Batzoglou S."/>
            <person name="Begun D."/>
            <person name="Bhutkar A."/>
            <person name="Blanco E."/>
            <person name="Bosak S.A."/>
            <person name="Bradley R.K."/>
            <person name="Brand A.D."/>
            <person name="Brent M.R."/>
            <person name="Brooks A.N."/>
            <person name="Brown R.H."/>
            <person name="Butlin R.K."/>
            <person name="Caggese C."/>
            <person name="Calvi B.R."/>
            <person name="Bernardo de Carvalho A."/>
            <person name="Caspi A."/>
            <person name="Castrezana S."/>
            <person name="Celniker S.E."/>
            <person name="Chang J.L."/>
            <person name="Chapple C."/>
            <person name="Chatterji S."/>
            <person name="Chinwalla A."/>
            <person name="Civetta A."/>
            <person name="Clifton S.W."/>
            <person name="Comeron J.M."/>
            <person name="Costello J.C."/>
            <person name="Coyne J.A."/>
            <person name="Daub J."/>
            <person name="David R.G."/>
            <person name="Delcher A.L."/>
            <person name="Delehaunty K."/>
            <person name="Do C.B."/>
            <person name="Ebling H."/>
            <person name="Edwards K."/>
            <person name="Eickbush T."/>
            <person name="Evans J.D."/>
            <person name="Filipski A."/>
            <person name="Findeiss S."/>
            <person name="Freyhult E."/>
            <person name="Fulton L."/>
            <person name="Fulton R."/>
            <person name="Garcia A.C."/>
            <person name="Gardiner A."/>
            <person name="Garfield D.A."/>
            <person name="Garvin B.E."/>
            <person name="Gibson G."/>
            <person name="Gilbert D."/>
            <person name="Gnerre S."/>
            <person name="Godfrey J."/>
            <person name="Good R."/>
            <person name="Gotea V."/>
            <person name="Gravely B."/>
            <person name="Greenberg A.J."/>
            <person name="Griffiths-Jones S."/>
            <person name="Gross S."/>
            <person name="Guigo R."/>
            <person name="Gustafson E.A."/>
            <person name="Haerty W."/>
            <person name="Hahn M.W."/>
            <person name="Halligan D.L."/>
            <person name="Halpern A.L."/>
            <person name="Halter G.M."/>
            <person name="Han M.V."/>
            <person name="Heger A."/>
            <person name="Hillier L."/>
            <person name="Hinrichs A.S."/>
            <person name="Holmes I."/>
            <person name="Hoskins R.A."/>
            <person name="Hubisz M.J."/>
            <person name="Hultmark D."/>
            <person name="Huntley M.A."/>
            <person name="Jaffe D.B."/>
            <person name="Jagadeeshan S."/>
            <person name="Jeck W.R."/>
            <person name="Johnson J."/>
            <person name="Jones C.D."/>
            <person name="Jordan W.C."/>
            <person name="Karpen G.H."/>
            <person name="Kataoka E."/>
            <person name="Keightley P.D."/>
            <person name="Kheradpour P."/>
            <person name="Kirkness E.F."/>
            <person name="Koerich L.B."/>
            <person name="Kristiansen K."/>
            <person name="Kudrna D."/>
            <person name="Kulathinal R.J."/>
            <person name="Kumar S."/>
            <person name="Kwok R."/>
            <person name="Lander E."/>
            <person name="Langley C.H."/>
            <person name="Lapoint R."/>
            <person name="Lazzaro B.P."/>
            <person name="Lee S.J."/>
            <person name="Levesque L."/>
            <person name="Li R."/>
            <person name="Lin C.F."/>
            <person name="Lin M.F."/>
            <person name="Lindblad-Toh K."/>
            <person name="Llopart A."/>
            <person name="Long M."/>
            <person name="Low L."/>
            <person name="Lozovsky E."/>
            <person name="Lu J."/>
            <person name="Luo M."/>
            <person name="Machado C.A."/>
            <person name="Makalowski W."/>
            <person name="Marzo M."/>
            <person name="Matsuda M."/>
            <person name="Matzkin L."/>
            <person name="McAllister B."/>
            <person name="McBride C.S."/>
            <person name="McKernan B."/>
            <person name="McKernan K."/>
            <person name="Mendez-Lago M."/>
            <person name="Minx P."/>
            <person name="Mollenhauer M.U."/>
            <person name="Montooth K."/>
            <person name="Mount S.M."/>
            <person name="Mu X."/>
            <person name="Myers E."/>
            <person name="Negre B."/>
            <person name="Newfeld S."/>
            <person name="Nielsen R."/>
            <person name="Noor M.A."/>
            <person name="O'Grady P."/>
            <person name="Pachter L."/>
            <person name="Papaceit M."/>
            <person name="Parisi M.J."/>
            <person name="Parisi M."/>
            <person name="Parts L."/>
            <person name="Pedersen J.S."/>
            <person name="Pesole G."/>
            <person name="Phillippy A.M."/>
            <person name="Ponting C.P."/>
            <person name="Pop M."/>
            <person name="Porcelli D."/>
            <person name="Powell J.R."/>
            <person name="Prohaska S."/>
            <person name="Pruitt K."/>
            <person name="Puig M."/>
            <person name="Quesneville H."/>
            <person name="Ram K.R."/>
            <person name="Rand D."/>
            <person name="Rasmussen M.D."/>
            <person name="Reed L.K."/>
            <person name="Reenan R."/>
            <person name="Reily A."/>
            <person name="Remington K.A."/>
            <person name="Rieger T.T."/>
            <person name="Ritchie M.G."/>
            <person name="Robin C."/>
            <person name="Rogers Y.H."/>
            <person name="Rohde C."/>
            <person name="Rozas J."/>
            <person name="Rubenfield M.J."/>
            <person name="Ruiz A."/>
            <person name="Russo S."/>
            <person name="Salzberg S.L."/>
            <person name="Sanchez-Gracia A."/>
            <person name="Saranga D.J."/>
            <person name="Sato H."/>
            <person name="Schaeffer S.W."/>
            <person name="Schatz M.C."/>
            <person name="Schlenke T."/>
            <person name="Schwartz R."/>
            <person name="Segarra C."/>
            <person name="Singh R.S."/>
            <person name="Sirot L."/>
            <person name="Sirota M."/>
            <person name="Sisneros N.B."/>
            <person name="Smith C.D."/>
            <person name="Smith T.F."/>
            <person name="Spieth J."/>
            <person name="Stage D.E."/>
            <person name="Stark A."/>
            <person name="Stephan W."/>
            <person name="Strausberg R.L."/>
            <person name="Strempel S."/>
            <person name="Sturgill D."/>
            <person name="Sutton G."/>
            <person name="Sutton G.G."/>
            <person name="Tao W."/>
            <person name="Teichmann S."/>
            <person name="Tobari Y.N."/>
            <person name="Tomimura Y."/>
            <person name="Tsolas J.M."/>
            <person name="Valente V.L."/>
            <person name="Venter E."/>
            <person name="Venter J.C."/>
            <person name="Vicario S."/>
            <person name="Vieira F.G."/>
            <person name="Vilella A.J."/>
            <person name="Villasante A."/>
            <person name="Walenz B."/>
            <person name="Wang J."/>
            <person name="Wasserman M."/>
            <person name="Watts T."/>
            <person name="Wilson D."/>
            <person name="Wilson R.K."/>
            <person name="Wing R.A."/>
            <person name="Wolfner M.F."/>
            <person name="Wong A."/>
            <person name="Wong G.K."/>
            <person name="Wu C.I."/>
            <person name="Wu G."/>
            <person name="Yamamoto D."/>
            <person name="Yang H.P."/>
            <person name="Yang S.P."/>
            <person name="Yorke J.A."/>
            <person name="Yoshida K."/>
            <person name="Zdobnov E."/>
            <person name="Zhang P."/>
            <person name="Zhang Y."/>
            <person name="Zimin A.V."/>
            <person name="Baldwin J."/>
            <person name="Abdouelleil A."/>
            <person name="Abdulkadir J."/>
            <person name="Abebe A."/>
            <person name="Abera B."/>
            <person name="Abreu J."/>
            <person name="Acer S.C."/>
            <person name="Aftuck L."/>
            <person name="Alexander A."/>
            <person name="An P."/>
            <person name="Anderson E."/>
            <person name="Anderson S."/>
            <person name="Arachi H."/>
            <person name="Azer M."/>
            <person name="Bachantsang P."/>
            <person name="Barry A."/>
            <person name="Bayul T."/>
            <person name="Berlin A."/>
            <person name="Bessette D."/>
            <person name="Bloom T."/>
            <person name="Blye J."/>
            <person name="Boguslavskiy L."/>
            <person name="Bonnet C."/>
            <person name="Boukhgalter B."/>
            <person name="Bourzgui I."/>
            <person name="Brown A."/>
            <person name="Cahill P."/>
            <person name="Channer S."/>
            <person name="Cheshatsang Y."/>
            <person name="Chuda L."/>
            <person name="Citroen M."/>
            <person name="Collymore A."/>
            <person name="Cooke P."/>
            <person name="Costello M."/>
            <person name="D'Aco K."/>
            <person name="Daza R."/>
            <person name="De Haan G."/>
            <person name="DeGray S."/>
            <person name="DeMaso C."/>
            <person name="Dhargay N."/>
            <person name="Dooley K."/>
            <person name="Dooley E."/>
            <person name="Doricent M."/>
            <person name="Dorje P."/>
            <person name="Dorjee K."/>
            <person name="Dupes A."/>
            <person name="Elong R."/>
            <person name="Falk J."/>
            <person name="Farina A."/>
            <person name="Faro S."/>
            <person name="Ferguson D."/>
            <person name="Fisher S."/>
            <person name="Foley C.D."/>
            <person name="Franke A."/>
            <person name="Friedrich D."/>
            <person name="Gadbois L."/>
            <person name="Gearin G."/>
            <person name="Gearin C.R."/>
            <person name="Giannoukos G."/>
            <person name="Goode T."/>
            <person name="Graham J."/>
            <person name="Grandbois E."/>
            <person name="Grewal S."/>
            <person name="Gyaltsen K."/>
            <person name="Hafez N."/>
            <person name="Hagos B."/>
            <person name="Hall J."/>
            <person name="Henson C."/>
            <person name="Hollinger A."/>
            <person name="Honan T."/>
            <person name="Huard M.D."/>
            <person name="Hughes L."/>
            <person name="Hurhula B."/>
            <person name="Husby M.E."/>
            <person name="Kamat A."/>
            <person name="Kanga B."/>
            <person name="Kashin S."/>
            <person name="Khazanovich D."/>
            <person name="Kisner P."/>
            <person name="Lance K."/>
            <person name="Lara M."/>
            <person name="Lee W."/>
            <person name="Lennon N."/>
            <person name="Letendre F."/>
            <person name="LeVine R."/>
            <person name="Lipovsky A."/>
            <person name="Liu X."/>
            <person name="Liu J."/>
            <person name="Liu S."/>
            <person name="Lokyitsang T."/>
            <person name="Lokyitsang Y."/>
            <person name="Lubonja R."/>
            <person name="Lui A."/>
            <person name="MacDonald P."/>
            <person name="Magnisalis V."/>
            <person name="Maru K."/>
            <person name="Matthews C."/>
            <person name="McCusker W."/>
            <person name="McDonough S."/>
            <person name="Mehta T."/>
            <person name="Meldrim J."/>
            <person name="Meneus L."/>
            <person name="Mihai O."/>
            <person name="Mihalev A."/>
            <person name="Mihova T."/>
            <person name="Mittelman R."/>
            <person name="Mlenga V."/>
            <person name="Montmayeur A."/>
            <person name="Mulrain L."/>
            <person name="Navidi A."/>
            <person name="Naylor J."/>
            <person name="Negash T."/>
            <person name="Nguyen T."/>
            <person name="Nguyen N."/>
            <person name="Nicol R."/>
            <person name="Norbu C."/>
            <person name="Norbu N."/>
            <person name="Novod N."/>
            <person name="O'Neill B."/>
            <person name="Osman S."/>
            <person name="Markiewicz E."/>
            <person name="Oyono O.L."/>
            <person name="Patti C."/>
            <person name="Phunkhang P."/>
            <person name="Pierre F."/>
            <person name="Priest M."/>
            <person name="Raghuraman S."/>
            <person name="Rege F."/>
            <person name="Reyes R."/>
            <person name="Rise C."/>
            <person name="Rogov P."/>
            <person name="Ross K."/>
            <person name="Ryan E."/>
            <person name="Settipalli S."/>
            <person name="Shea T."/>
            <person name="Sherpa N."/>
            <person name="Shi L."/>
            <person name="Shih D."/>
            <person name="Sparrow T."/>
            <person name="Spaulding J."/>
            <person name="Stalker J."/>
            <person name="Stange-Thomann N."/>
            <person name="Stavropoulos S."/>
            <person name="Stone C."/>
            <person name="Strader C."/>
            <person name="Tesfaye S."/>
            <person name="Thomson T."/>
            <person name="Thoulutsang Y."/>
            <person name="Thoulutsang D."/>
            <person name="Topham K."/>
            <person name="Topping I."/>
            <person name="Tsamla T."/>
            <person name="Vassiliev H."/>
            <person name="Vo A."/>
            <person name="Wangchuk T."/>
            <person name="Wangdi T."/>
            <person name="Weiand M."/>
            <person name="Wilkinson J."/>
            <person name="Wilson A."/>
            <person name="Yadav S."/>
            <person name="Young G."/>
            <person name="Yu Q."/>
            <person name="Zembek L."/>
            <person name="Zhong D."/>
            <person name="Zimmer A."/>
            <person name="Zwirko Z."/>
            <person name="Jaffe D.B."/>
            <person name="Alvarez P."/>
            <person name="Brockman W."/>
            <person name="Butler J."/>
            <person name="Chin C."/>
            <person name="Gnerre S."/>
            <person name="Grabherr M."/>
            <person name="Kleber M."/>
            <person name="Mauceli E."/>
            <person name="MacCallum I."/>
        </authorList>
    </citation>
    <scope>NUCLEOTIDE SEQUENCE [LARGE SCALE GENOMIC DNA]</scope>
    <source>
        <strain evidence="7">Tucson 15081-1352.22</strain>
    </source>
</reference>
<dbReference type="KEGG" id="dmo:Dmoj_GI17623"/>
<evidence type="ECO:0000256" key="4">
    <source>
        <dbReference type="SAM" id="Phobius"/>
    </source>
</evidence>
<accession>B4KHP8</accession>
<evidence type="ECO:0000256" key="2">
    <source>
        <dbReference type="ARBA" id="ARBA00022729"/>
    </source>
</evidence>
<feature type="signal peptide" evidence="5">
    <location>
        <begin position="1"/>
        <end position="25"/>
    </location>
</feature>
<gene>
    <name evidence="6" type="primary">Dmoj\GI17623</name>
    <name evidence="6" type="ORF">Dmoj_GI17623</name>
</gene>
<keyword evidence="1" id="KW-0433">Leucine-rich repeat</keyword>
<dbReference type="Proteomes" id="UP000009192">
    <property type="component" value="Unassembled WGS sequence"/>
</dbReference>
<dbReference type="PANTHER" id="PTHR24373:SF392">
    <property type="entry name" value="NEPHROCAN"/>
    <property type="match status" value="1"/>
</dbReference>
<dbReference type="Pfam" id="PF13855">
    <property type="entry name" value="LRR_8"/>
    <property type="match status" value="3"/>
</dbReference>
<evidence type="ECO:0000256" key="1">
    <source>
        <dbReference type="ARBA" id="ARBA00022614"/>
    </source>
</evidence>
<dbReference type="PANTHER" id="PTHR24373">
    <property type="entry name" value="SLIT RELATED LEUCINE-RICH REPEAT NEURONAL PROTEIN"/>
    <property type="match status" value="1"/>
</dbReference>
<sequence length="490" mass="55023">MNIAGATIFIVTTICALMPLGITDSAVKSEETKTEPSAKQNTSAICTKCVCDVENSLIDCTNKLTDWFTDEEWKSLQNQTIVFESIKMEHNNLTTIPALPAYGVKNLYLGYNQIASITLGAFQNLTELTKLDLSNNKLTSKTLVPDVFKGPYSQQDFEPLKNLKSLNLGYNLIHSLNDDLFEHLPYLEELSLSSNTFQVIDRLTETAVAGLSSLKVLDMSFMELSTLPDTIFHGPRDLDTLILSGNLFKQVPKALSFSKNLKRLVLDENPIGNLEGENVFPAMTSLKYLRMAYMQDIYKIGPGAFSELQNLTELILSDNKMLTELDLHALSKNVTGGDFLDYPPLDKLYLNNCNLTTLPREFLVRWDKLSVLDLRFNPWDCHTSNEYMIKYLIPRVNSTTPLLAKNVKCEYPEELKGVEVLKIVNGDFESATQGSSLVWIGIIIAILLAIPIILAGMAVYKRGHCRLCKKNEAANRTLYSRTSFNEDFHI</sequence>
<proteinExistence type="predicted"/>
<keyword evidence="7" id="KW-1185">Reference proteome</keyword>
<evidence type="ECO:0000256" key="3">
    <source>
        <dbReference type="ARBA" id="ARBA00022737"/>
    </source>
</evidence>
<dbReference type="InterPro" id="IPR050328">
    <property type="entry name" value="Dev_Immune_Receptor"/>
</dbReference>
<keyword evidence="3" id="KW-0677">Repeat</keyword>
<dbReference type="InterPro" id="IPR001611">
    <property type="entry name" value="Leu-rich_rpt"/>
</dbReference>
<name>B4KHP8_DROMO</name>
<keyword evidence="4" id="KW-0472">Membrane</keyword>
<dbReference type="FunCoup" id="B4KHP8">
    <property type="interactions" value="1"/>
</dbReference>
<organism evidence="6 7">
    <name type="scientific">Drosophila mojavensis</name>
    <name type="common">Fruit fly</name>
    <dbReference type="NCBI Taxonomy" id="7230"/>
    <lineage>
        <taxon>Eukaryota</taxon>
        <taxon>Metazoa</taxon>
        <taxon>Ecdysozoa</taxon>
        <taxon>Arthropoda</taxon>
        <taxon>Hexapoda</taxon>
        <taxon>Insecta</taxon>
        <taxon>Pterygota</taxon>
        <taxon>Neoptera</taxon>
        <taxon>Endopterygota</taxon>
        <taxon>Diptera</taxon>
        <taxon>Brachycera</taxon>
        <taxon>Muscomorpha</taxon>
        <taxon>Ephydroidea</taxon>
        <taxon>Drosophilidae</taxon>
        <taxon>Drosophila</taxon>
    </lineage>
</organism>
<evidence type="ECO:0008006" key="8">
    <source>
        <dbReference type="Google" id="ProtNLM"/>
    </source>
</evidence>
<dbReference type="EMBL" id="CH933807">
    <property type="protein sequence ID" value="EDW12327.2"/>
    <property type="molecule type" value="Genomic_DNA"/>
</dbReference>
<keyword evidence="4" id="KW-0812">Transmembrane</keyword>
<dbReference type="eggNOG" id="KOG0619">
    <property type="taxonomic scope" value="Eukaryota"/>
</dbReference>
<dbReference type="Pfam" id="PF13306">
    <property type="entry name" value="LRR_5"/>
    <property type="match status" value="1"/>
</dbReference>
<feature type="transmembrane region" description="Helical" evidence="4">
    <location>
        <begin position="437"/>
        <end position="460"/>
    </location>
</feature>
<dbReference type="InterPro" id="IPR032675">
    <property type="entry name" value="LRR_dom_sf"/>
</dbReference>
<dbReference type="SMART" id="SM00369">
    <property type="entry name" value="LRR_TYP"/>
    <property type="match status" value="6"/>
</dbReference>
<evidence type="ECO:0000313" key="6">
    <source>
        <dbReference type="EMBL" id="EDW12327.2"/>
    </source>
</evidence>
<dbReference type="SUPFAM" id="SSF52058">
    <property type="entry name" value="L domain-like"/>
    <property type="match status" value="1"/>
</dbReference>
<dbReference type="AlphaFoldDB" id="B4KHP8"/>
<dbReference type="InterPro" id="IPR026906">
    <property type="entry name" value="LRR_5"/>
</dbReference>
<dbReference type="InParanoid" id="B4KHP8"/>